<dbReference type="PANTHER" id="PTHR43104">
    <property type="entry name" value="L-2-HYDROXYGLUTARATE DEHYDROGENASE, MITOCHONDRIAL"/>
    <property type="match status" value="1"/>
</dbReference>
<evidence type="ECO:0000313" key="7">
    <source>
        <dbReference type="Proteomes" id="UP000327108"/>
    </source>
</evidence>
<protein>
    <submittedName>
        <fullName evidence="6">FAD-dependent oxidoreductase</fullName>
    </submittedName>
</protein>
<evidence type="ECO:0000256" key="4">
    <source>
        <dbReference type="ARBA" id="ARBA00023002"/>
    </source>
</evidence>
<reference evidence="6 7" key="1">
    <citation type="submission" date="2019-09" db="EMBL/GenBank/DDBJ databases">
        <title>Biological control of the noxious weed angled onion (Allium triquetrum) thwarted by endophytic bacteria in Victoria, Australia.</title>
        <authorList>
            <person name="Tehranchian P."/>
            <person name="Adair R.J."/>
            <person name="Van T.H."/>
            <person name="Morrison P.D."/>
            <person name="Williams H."/>
            <person name="Lawrie A.C."/>
        </authorList>
    </citation>
    <scope>NUCLEOTIDE SEQUENCE [LARGE SCALE GENOMIC DNA]</scope>
    <source>
        <strain evidence="6 7">RPTAtOch1</strain>
    </source>
</reference>
<proteinExistence type="predicted"/>
<sequence>MRVLMLRKQERLAGPQTGHHSGVIHTGVQYQPGSPKAQLWRAGERATKDFCDEHAVVYRAVGKMVVATSPLELYRL</sequence>
<dbReference type="InterPro" id="IPR036188">
    <property type="entry name" value="FAD/NAD-bd_sf"/>
</dbReference>
<keyword evidence="2" id="KW-0285">Flavoprotein</keyword>
<evidence type="ECO:0000256" key="5">
    <source>
        <dbReference type="SAM" id="MobiDB-lite"/>
    </source>
</evidence>
<dbReference type="Gene3D" id="3.50.50.60">
    <property type="entry name" value="FAD/NAD(P)-binding domain"/>
    <property type="match status" value="1"/>
</dbReference>
<dbReference type="SUPFAM" id="SSF51905">
    <property type="entry name" value="FAD/NAD(P)-binding domain"/>
    <property type="match status" value="1"/>
</dbReference>
<dbReference type="GO" id="GO:0047545">
    <property type="term" value="F:(S)-2-hydroxyglutarate dehydrogenase activity"/>
    <property type="evidence" value="ECO:0007669"/>
    <property type="project" value="TreeGrafter"/>
</dbReference>
<evidence type="ECO:0000256" key="2">
    <source>
        <dbReference type="ARBA" id="ARBA00022630"/>
    </source>
</evidence>
<dbReference type="GO" id="GO:0005737">
    <property type="term" value="C:cytoplasm"/>
    <property type="evidence" value="ECO:0007669"/>
    <property type="project" value="TreeGrafter"/>
</dbReference>
<dbReference type="Proteomes" id="UP000327108">
    <property type="component" value="Unassembled WGS sequence"/>
</dbReference>
<evidence type="ECO:0000313" key="6">
    <source>
        <dbReference type="EMBL" id="KAA9367255.1"/>
    </source>
</evidence>
<keyword evidence="7" id="KW-1185">Reference proteome</keyword>
<keyword evidence="4" id="KW-0560">Oxidoreductase</keyword>
<gene>
    <name evidence="6" type="ORF">F3W84_14120</name>
</gene>
<dbReference type="RefSeq" id="WP_151094088.1">
    <property type="nucleotide sequence ID" value="NZ_VYXQ01000013.1"/>
</dbReference>
<accession>A0A5N1K1B1</accession>
<comment type="cofactor">
    <cofactor evidence="1">
        <name>FAD</name>
        <dbReference type="ChEBI" id="CHEBI:57692"/>
    </cofactor>
</comment>
<comment type="caution">
    <text evidence="6">The sequence shown here is derived from an EMBL/GenBank/DDBJ whole genome shotgun (WGS) entry which is preliminary data.</text>
</comment>
<dbReference type="AlphaFoldDB" id="A0A5N1K1B1"/>
<dbReference type="EMBL" id="VYXQ01000013">
    <property type="protein sequence ID" value="KAA9367255.1"/>
    <property type="molecule type" value="Genomic_DNA"/>
</dbReference>
<dbReference type="Gene3D" id="3.30.9.10">
    <property type="entry name" value="D-Amino Acid Oxidase, subunit A, domain 2"/>
    <property type="match status" value="1"/>
</dbReference>
<feature type="region of interest" description="Disordered" evidence="5">
    <location>
        <begin position="10"/>
        <end position="34"/>
    </location>
</feature>
<organism evidence="6 7">
    <name type="scientific">Ochrobactrum quorumnocens</name>
    <dbReference type="NCBI Taxonomy" id="271865"/>
    <lineage>
        <taxon>Bacteria</taxon>
        <taxon>Pseudomonadati</taxon>
        <taxon>Pseudomonadota</taxon>
        <taxon>Alphaproteobacteria</taxon>
        <taxon>Hyphomicrobiales</taxon>
        <taxon>Brucellaceae</taxon>
        <taxon>Brucella/Ochrobactrum group</taxon>
        <taxon>Ochrobactrum</taxon>
    </lineage>
</organism>
<keyword evidence="3" id="KW-0274">FAD</keyword>
<evidence type="ECO:0000256" key="3">
    <source>
        <dbReference type="ARBA" id="ARBA00022827"/>
    </source>
</evidence>
<name>A0A5N1K1B1_9HYPH</name>
<evidence type="ECO:0000256" key="1">
    <source>
        <dbReference type="ARBA" id="ARBA00001974"/>
    </source>
</evidence>
<dbReference type="PANTHER" id="PTHR43104:SF2">
    <property type="entry name" value="L-2-HYDROXYGLUTARATE DEHYDROGENASE, MITOCHONDRIAL"/>
    <property type="match status" value="1"/>
</dbReference>